<feature type="signal peptide" evidence="2">
    <location>
        <begin position="1"/>
        <end position="19"/>
    </location>
</feature>
<evidence type="ECO:0000256" key="2">
    <source>
        <dbReference type="SAM" id="SignalP"/>
    </source>
</evidence>
<sequence>MKQALTLLSAFTWLQVASAACCRTNKCFKAIADPLVNGLEDCSSAFEAVIVAPEVSTVTETVTEIPTEYASLVETEAVSTATATEVVSTETLFDTISTTVTATTTQTSVTRVTRAYATVTLTVTSTTTVPAGAASRIAKRAADTEPAPTSGTPASAIPSYASAHCPSWEKYTSICKCAGATQQTITGSASAVTETVTFTDSATTVSVPVTIPITTTIIDLITATETDTTTDTASITATVTTTVTGNVLVLGSTTTVTSTVVSTVTAPTQICSNVATFQATANQHANTELYLYAALNNGMSGLYGSTRWNPTAPTSQPHVYDVYNWILDDQGYLAFMYNGNFKVSAYVTVGTAATLQMQMSSSAQYSPSYYERVKGCVNTVTGELTLDAGGRKSVLLCGQQQLIYLSSGDGSEAGLQCTRMYPKLVSA</sequence>
<reference evidence="3" key="1">
    <citation type="journal article" date="2023" name="Mol. Phylogenet. Evol.">
        <title>Genome-scale phylogeny and comparative genomics of the fungal order Sordariales.</title>
        <authorList>
            <person name="Hensen N."/>
            <person name="Bonometti L."/>
            <person name="Westerberg I."/>
            <person name="Brannstrom I.O."/>
            <person name="Guillou S."/>
            <person name="Cros-Aarteil S."/>
            <person name="Calhoun S."/>
            <person name="Haridas S."/>
            <person name="Kuo A."/>
            <person name="Mondo S."/>
            <person name="Pangilinan J."/>
            <person name="Riley R."/>
            <person name="LaButti K."/>
            <person name="Andreopoulos B."/>
            <person name="Lipzen A."/>
            <person name="Chen C."/>
            <person name="Yan M."/>
            <person name="Daum C."/>
            <person name="Ng V."/>
            <person name="Clum A."/>
            <person name="Steindorff A."/>
            <person name="Ohm R.A."/>
            <person name="Martin F."/>
            <person name="Silar P."/>
            <person name="Natvig D.O."/>
            <person name="Lalanne C."/>
            <person name="Gautier V."/>
            <person name="Ament-Velasquez S.L."/>
            <person name="Kruys A."/>
            <person name="Hutchinson M.I."/>
            <person name="Powell A.J."/>
            <person name="Barry K."/>
            <person name="Miller A.N."/>
            <person name="Grigoriev I.V."/>
            <person name="Debuchy R."/>
            <person name="Gladieux P."/>
            <person name="Hiltunen Thoren M."/>
            <person name="Johannesson H."/>
        </authorList>
    </citation>
    <scope>NUCLEOTIDE SEQUENCE</scope>
    <source>
        <strain evidence="3">CBS 315.58</strain>
    </source>
</reference>
<feature type="region of interest" description="Disordered" evidence="1">
    <location>
        <begin position="137"/>
        <end position="158"/>
    </location>
</feature>
<name>A0AAN6XTU4_9PEZI</name>
<keyword evidence="2" id="KW-0732">Signal</keyword>
<dbReference type="Proteomes" id="UP001303160">
    <property type="component" value="Unassembled WGS sequence"/>
</dbReference>
<evidence type="ECO:0000313" key="3">
    <source>
        <dbReference type="EMBL" id="KAK4205400.1"/>
    </source>
</evidence>
<protein>
    <submittedName>
        <fullName evidence="3">Uncharacterized protein</fullName>
    </submittedName>
</protein>
<keyword evidence="4" id="KW-1185">Reference proteome</keyword>
<reference evidence="3" key="2">
    <citation type="submission" date="2023-05" db="EMBL/GenBank/DDBJ databases">
        <authorList>
            <consortium name="Lawrence Berkeley National Laboratory"/>
            <person name="Steindorff A."/>
            <person name="Hensen N."/>
            <person name="Bonometti L."/>
            <person name="Westerberg I."/>
            <person name="Brannstrom I.O."/>
            <person name="Guillou S."/>
            <person name="Cros-Aarteil S."/>
            <person name="Calhoun S."/>
            <person name="Haridas S."/>
            <person name="Kuo A."/>
            <person name="Mondo S."/>
            <person name="Pangilinan J."/>
            <person name="Riley R."/>
            <person name="Labutti K."/>
            <person name="Andreopoulos B."/>
            <person name="Lipzen A."/>
            <person name="Chen C."/>
            <person name="Yanf M."/>
            <person name="Daum C."/>
            <person name="Ng V."/>
            <person name="Clum A."/>
            <person name="Ohm R."/>
            <person name="Martin F."/>
            <person name="Silar P."/>
            <person name="Natvig D."/>
            <person name="Lalanne C."/>
            <person name="Gautier V."/>
            <person name="Ament-Velasquez S.L."/>
            <person name="Kruys A."/>
            <person name="Hutchinson M.I."/>
            <person name="Powell A.J."/>
            <person name="Barry K."/>
            <person name="Miller A.N."/>
            <person name="Grigoriev I.V."/>
            <person name="Debuchy R."/>
            <person name="Gladieux P."/>
            <person name="Thoren M.H."/>
            <person name="Johannesson H."/>
        </authorList>
    </citation>
    <scope>NUCLEOTIDE SEQUENCE</scope>
    <source>
        <strain evidence="3">CBS 315.58</strain>
    </source>
</reference>
<evidence type="ECO:0000256" key="1">
    <source>
        <dbReference type="SAM" id="MobiDB-lite"/>
    </source>
</evidence>
<feature type="chain" id="PRO_5042982571" evidence="2">
    <location>
        <begin position="20"/>
        <end position="427"/>
    </location>
</feature>
<dbReference type="AlphaFoldDB" id="A0AAN6XTU4"/>
<organism evidence="3 4">
    <name type="scientific">Triangularia verruculosa</name>
    <dbReference type="NCBI Taxonomy" id="2587418"/>
    <lineage>
        <taxon>Eukaryota</taxon>
        <taxon>Fungi</taxon>
        <taxon>Dikarya</taxon>
        <taxon>Ascomycota</taxon>
        <taxon>Pezizomycotina</taxon>
        <taxon>Sordariomycetes</taxon>
        <taxon>Sordariomycetidae</taxon>
        <taxon>Sordariales</taxon>
        <taxon>Podosporaceae</taxon>
        <taxon>Triangularia</taxon>
    </lineage>
</organism>
<accession>A0AAN6XTU4</accession>
<dbReference type="PROSITE" id="PS51257">
    <property type="entry name" value="PROKAR_LIPOPROTEIN"/>
    <property type="match status" value="1"/>
</dbReference>
<dbReference type="EMBL" id="MU863876">
    <property type="protein sequence ID" value="KAK4205400.1"/>
    <property type="molecule type" value="Genomic_DNA"/>
</dbReference>
<evidence type="ECO:0000313" key="4">
    <source>
        <dbReference type="Proteomes" id="UP001303160"/>
    </source>
</evidence>
<gene>
    <name evidence="3" type="ORF">QBC40DRAFT_214868</name>
</gene>
<comment type="caution">
    <text evidence="3">The sequence shown here is derived from an EMBL/GenBank/DDBJ whole genome shotgun (WGS) entry which is preliminary data.</text>
</comment>
<proteinExistence type="predicted"/>